<dbReference type="EMBL" id="JADQTO010000040">
    <property type="protein sequence ID" value="MBG0568577.1"/>
    <property type="molecule type" value="Genomic_DNA"/>
</dbReference>
<evidence type="ECO:0000256" key="2">
    <source>
        <dbReference type="ARBA" id="ARBA00004236"/>
    </source>
</evidence>
<evidence type="ECO:0000256" key="8">
    <source>
        <dbReference type="ARBA" id="ARBA00022840"/>
    </source>
</evidence>
<keyword evidence="4 10" id="KW-0597">Phosphoprotein</keyword>
<dbReference type="SUPFAM" id="SSF55874">
    <property type="entry name" value="ATPase domain of HSP90 chaperone/DNA topoisomerase II/histidine kinase"/>
    <property type="match status" value="1"/>
</dbReference>
<dbReference type="PANTHER" id="PTHR43065">
    <property type="entry name" value="SENSOR HISTIDINE KINASE"/>
    <property type="match status" value="1"/>
</dbReference>
<feature type="coiled-coil region" evidence="11">
    <location>
        <begin position="373"/>
        <end position="402"/>
    </location>
</feature>
<evidence type="ECO:0000256" key="6">
    <source>
        <dbReference type="ARBA" id="ARBA00022741"/>
    </source>
</evidence>
<feature type="region of interest" description="Disordered" evidence="12">
    <location>
        <begin position="310"/>
        <end position="329"/>
    </location>
</feature>
<dbReference type="PANTHER" id="PTHR43065:SF46">
    <property type="entry name" value="C4-DICARBOXYLATE TRANSPORT SENSOR PROTEIN DCTB"/>
    <property type="match status" value="1"/>
</dbReference>
<evidence type="ECO:0000256" key="3">
    <source>
        <dbReference type="ARBA" id="ARBA00012438"/>
    </source>
</evidence>
<dbReference type="InterPro" id="IPR035965">
    <property type="entry name" value="PAS-like_dom_sf"/>
</dbReference>
<accession>A0A931CIF0</accession>
<evidence type="ECO:0000259" key="14">
    <source>
        <dbReference type="PROSITE" id="PS50110"/>
    </source>
</evidence>
<dbReference type="Pfam" id="PF00989">
    <property type="entry name" value="PAS"/>
    <property type="match status" value="2"/>
</dbReference>
<reference evidence="17" key="1">
    <citation type="submission" date="2020-11" db="EMBL/GenBank/DDBJ databases">
        <title>Isolation and identification of active actinomycetes.</title>
        <authorList>
            <person name="Sun X."/>
        </authorList>
    </citation>
    <scope>NUCLEOTIDE SEQUENCE</scope>
    <source>
        <strain evidence="17">NEAU-A11</strain>
    </source>
</reference>
<dbReference type="Pfam" id="PF00072">
    <property type="entry name" value="Response_reg"/>
    <property type="match status" value="1"/>
</dbReference>
<proteinExistence type="predicted"/>
<dbReference type="PROSITE" id="PS50109">
    <property type="entry name" value="HIS_KIN"/>
    <property type="match status" value="1"/>
</dbReference>
<evidence type="ECO:0000256" key="12">
    <source>
        <dbReference type="SAM" id="MobiDB-lite"/>
    </source>
</evidence>
<dbReference type="InterPro" id="IPR000700">
    <property type="entry name" value="PAS-assoc_C"/>
</dbReference>
<evidence type="ECO:0000256" key="7">
    <source>
        <dbReference type="ARBA" id="ARBA00022777"/>
    </source>
</evidence>
<dbReference type="InterPro" id="IPR036890">
    <property type="entry name" value="HATPase_C_sf"/>
</dbReference>
<dbReference type="InterPro" id="IPR003594">
    <property type="entry name" value="HATPase_dom"/>
</dbReference>
<dbReference type="InterPro" id="IPR004358">
    <property type="entry name" value="Sig_transdc_His_kin-like_C"/>
</dbReference>
<feature type="domain" description="Response regulatory" evidence="14">
    <location>
        <begin position="654"/>
        <end position="768"/>
    </location>
</feature>
<dbReference type="SUPFAM" id="SSF47384">
    <property type="entry name" value="Homodimeric domain of signal transducing histidine kinase"/>
    <property type="match status" value="1"/>
</dbReference>
<feature type="domain" description="PAS" evidence="15">
    <location>
        <begin position="126"/>
        <end position="177"/>
    </location>
</feature>
<evidence type="ECO:0000256" key="9">
    <source>
        <dbReference type="ARBA" id="ARBA00023012"/>
    </source>
</evidence>
<dbReference type="GO" id="GO:0005886">
    <property type="term" value="C:plasma membrane"/>
    <property type="evidence" value="ECO:0007669"/>
    <property type="project" value="UniProtKB-SubCell"/>
</dbReference>
<evidence type="ECO:0000259" key="16">
    <source>
        <dbReference type="PROSITE" id="PS50113"/>
    </source>
</evidence>
<keyword evidence="5" id="KW-0808">Transferase</keyword>
<keyword evidence="9" id="KW-0902">Two-component regulatory system</keyword>
<dbReference type="InterPro" id="IPR001610">
    <property type="entry name" value="PAC"/>
</dbReference>
<dbReference type="SMART" id="SM00086">
    <property type="entry name" value="PAC"/>
    <property type="match status" value="2"/>
</dbReference>
<dbReference type="InterPro" id="IPR003661">
    <property type="entry name" value="HisK_dim/P_dom"/>
</dbReference>
<dbReference type="InterPro" id="IPR005467">
    <property type="entry name" value="His_kinase_dom"/>
</dbReference>
<dbReference type="Pfam" id="PF00512">
    <property type="entry name" value="HisKA"/>
    <property type="match status" value="1"/>
</dbReference>
<evidence type="ECO:0000256" key="10">
    <source>
        <dbReference type="PROSITE-ProRule" id="PRU00169"/>
    </source>
</evidence>
<dbReference type="Gene3D" id="3.30.565.10">
    <property type="entry name" value="Histidine kinase-like ATPase, C-terminal domain"/>
    <property type="match status" value="1"/>
</dbReference>
<evidence type="ECO:0000259" key="15">
    <source>
        <dbReference type="PROSITE" id="PS50112"/>
    </source>
</evidence>
<dbReference type="Gene3D" id="3.40.50.2300">
    <property type="match status" value="1"/>
</dbReference>
<keyword evidence="8" id="KW-0067">ATP-binding</keyword>
<dbReference type="CDD" id="cd00130">
    <property type="entry name" value="PAS"/>
    <property type="match status" value="3"/>
</dbReference>
<comment type="caution">
    <text evidence="17">The sequence shown here is derived from an EMBL/GenBank/DDBJ whole genome shotgun (WGS) entry which is preliminary data.</text>
</comment>
<gene>
    <name evidence="17" type="ORF">I4J89_44865</name>
</gene>
<dbReference type="AlphaFoldDB" id="A0A931CIF0"/>
<name>A0A931CIF0_9ACTN</name>
<evidence type="ECO:0000256" key="4">
    <source>
        <dbReference type="ARBA" id="ARBA00022553"/>
    </source>
</evidence>
<dbReference type="SUPFAM" id="SSF55785">
    <property type="entry name" value="PYP-like sensor domain (PAS domain)"/>
    <property type="match status" value="3"/>
</dbReference>
<feature type="domain" description="PAC" evidence="16">
    <location>
        <begin position="197"/>
        <end position="251"/>
    </location>
</feature>
<evidence type="ECO:0000259" key="13">
    <source>
        <dbReference type="PROSITE" id="PS50109"/>
    </source>
</evidence>
<dbReference type="InterPro" id="IPR011006">
    <property type="entry name" value="CheY-like_superfamily"/>
</dbReference>
<dbReference type="InterPro" id="IPR000014">
    <property type="entry name" value="PAS"/>
</dbReference>
<keyword evidence="18" id="KW-1185">Reference proteome</keyword>
<dbReference type="SUPFAM" id="SSF52172">
    <property type="entry name" value="CheY-like"/>
    <property type="match status" value="1"/>
</dbReference>
<evidence type="ECO:0000256" key="1">
    <source>
        <dbReference type="ARBA" id="ARBA00000085"/>
    </source>
</evidence>
<feature type="modified residue" description="4-aspartylphosphate" evidence="10">
    <location>
        <position position="703"/>
    </location>
</feature>
<evidence type="ECO:0000313" key="17">
    <source>
        <dbReference type="EMBL" id="MBG0568577.1"/>
    </source>
</evidence>
<dbReference type="Gene3D" id="3.30.450.20">
    <property type="entry name" value="PAS domain"/>
    <property type="match status" value="3"/>
</dbReference>
<comment type="subcellular location">
    <subcellularLocation>
        <location evidence="2">Cell membrane</location>
    </subcellularLocation>
</comment>
<dbReference type="Pfam" id="PF13426">
    <property type="entry name" value="PAS_9"/>
    <property type="match status" value="1"/>
</dbReference>
<dbReference type="EC" id="2.7.13.3" evidence="3"/>
<dbReference type="SMART" id="SM00388">
    <property type="entry name" value="HisKA"/>
    <property type="match status" value="1"/>
</dbReference>
<keyword evidence="11" id="KW-0175">Coiled coil</keyword>
<protein>
    <recommendedName>
        <fullName evidence="3">histidine kinase</fullName>
        <ecNumber evidence="3">2.7.13.3</ecNumber>
    </recommendedName>
</protein>
<dbReference type="PROSITE" id="PS50113">
    <property type="entry name" value="PAC"/>
    <property type="match status" value="1"/>
</dbReference>
<evidence type="ECO:0000313" key="18">
    <source>
        <dbReference type="Proteomes" id="UP000598146"/>
    </source>
</evidence>
<dbReference type="InterPro" id="IPR001789">
    <property type="entry name" value="Sig_transdc_resp-reg_receiver"/>
</dbReference>
<dbReference type="GO" id="GO:0005524">
    <property type="term" value="F:ATP binding"/>
    <property type="evidence" value="ECO:0007669"/>
    <property type="project" value="UniProtKB-KW"/>
</dbReference>
<sequence length="772" mass="83271">MESREIPGLLLDTAPDAIIVSRSDGIITLANRRAHDMFGYPAGELVGTSIDNLVPDEVREGHPEQRASYLSGEHPPLRRLPLRGLRRDGSVFPVEVSLSATAAPDEVMYVTAVLRDDTAQREAARTRALLASIVQSSHDAIVTVDVEGRVLSWNPGAEMLYGYPAADMIGRSIDEIIPVGRRTDEAQVRLLVRLGGRVDRYRSVRQNAKGENVAVSMLISPLLDESGAIFGTTSIARDISERERVEARVQAFLDAAPDAMLGVGESGEVVLVNAEAERLFGYPRYDLLHMPLGQLLPDGLPPVSAVLRTGGDSTPLDTERAGTDSADPVDQRWATRRALRRGSTELPVDIACSSLRTDSGVIIVVVVRDITERLAAEEERRRLREETDRQRLEARMQQAQRLESLGQLAGGIAHDFNNLLAVILNYASFIVEDAAGSPPAVDAEQIARAARRGSDLTHQLLAFARREVIRPRPLNLNAVVTEVHQMLERSLGEHIALTVRTTAGLPSVMADPGQLEQVLVNLAVNARDAMPTGGRLTIDTAPVQVDADHAAARAGLSTGRYVRLRVSDTGTGMPKEVIDKAFEPFFTTKPSGQGTGLGLATVYGIITQAGGTVQIYSEPGIGTTFTILLPATDVQAQEAVAEEATPELTGHGATVLVVEDEDALREVTCRILKRGGYTVLAAGGGEEALRLATQNTVDVLLTDVIMPGMLGKDLADTVLRTWPDTKVLFMSGYAQPVLTTHGTLSSDVHLLEKPFTGAELMRALHDELQAKP</sequence>
<dbReference type="PROSITE" id="PS50110">
    <property type="entry name" value="RESPONSE_REGULATORY"/>
    <property type="match status" value="1"/>
</dbReference>
<organism evidence="17 18">
    <name type="scientific">Actinoplanes aureus</name>
    <dbReference type="NCBI Taxonomy" id="2792083"/>
    <lineage>
        <taxon>Bacteria</taxon>
        <taxon>Bacillati</taxon>
        <taxon>Actinomycetota</taxon>
        <taxon>Actinomycetes</taxon>
        <taxon>Micromonosporales</taxon>
        <taxon>Micromonosporaceae</taxon>
        <taxon>Actinoplanes</taxon>
    </lineage>
</organism>
<dbReference type="PROSITE" id="PS50112">
    <property type="entry name" value="PAS"/>
    <property type="match status" value="3"/>
</dbReference>
<dbReference type="InterPro" id="IPR013767">
    <property type="entry name" value="PAS_fold"/>
</dbReference>
<dbReference type="RefSeq" id="WP_196420347.1">
    <property type="nucleotide sequence ID" value="NZ_JADQTO010000040.1"/>
</dbReference>
<dbReference type="GO" id="GO:0000155">
    <property type="term" value="F:phosphorelay sensor kinase activity"/>
    <property type="evidence" value="ECO:0007669"/>
    <property type="project" value="InterPro"/>
</dbReference>
<feature type="domain" description="Histidine kinase" evidence="13">
    <location>
        <begin position="411"/>
        <end position="633"/>
    </location>
</feature>
<dbReference type="Pfam" id="PF02518">
    <property type="entry name" value="HATPase_c"/>
    <property type="match status" value="1"/>
</dbReference>
<dbReference type="NCBIfam" id="TIGR00229">
    <property type="entry name" value="sensory_box"/>
    <property type="match status" value="3"/>
</dbReference>
<keyword evidence="6" id="KW-0547">Nucleotide-binding</keyword>
<dbReference type="InterPro" id="IPR036097">
    <property type="entry name" value="HisK_dim/P_sf"/>
</dbReference>
<dbReference type="Gene3D" id="1.10.287.130">
    <property type="match status" value="1"/>
</dbReference>
<evidence type="ECO:0000256" key="11">
    <source>
        <dbReference type="SAM" id="Coils"/>
    </source>
</evidence>
<dbReference type="SMART" id="SM00387">
    <property type="entry name" value="HATPase_c"/>
    <property type="match status" value="1"/>
</dbReference>
<dbReference type="SMART" id="SM00091">
    <property type="entry name" value="PAS"/>
    <property type="match status" value="3"/>
</dbReference>
<feature type="domain" description="PAS" evidence="15">
    <location>
        <begin position="245"/>
        <end position="288"/>
    </location>
</feature>
<feature type="domain" description="PAS" evidence="15">
    <location>
        <begin position="10"/>
        <end position="57"/>
    </location>
</feature>
<comment type="catalytic activity">
    <reaction evidence="1">
        <text>ATP + protein L-histidine = ADP + protein N-phospho-L-histidine.</text>
        <dbReference type="EC" id="2.7.13.3"/>
    </reaction>
</comment>
<dbReference type="Proteomes" id="UP000598146">
    <property type="component" value="Unassembled WGS sequence"/>
</dbReference>
<dbReference type="GO" id="GO:0006355">
    <property type="term" value="P:regulation of DNA-templated transcription"/>
    <property type="evidence" value="ECO:0007669"/>
    <property type="project" value="InterPro"/>
</dbReference>
<keyword evidence="7" id="KW-0418">Kinase</keyword>
<dbReference type="CDD" id="cd00082">
    <property type="entry name" value="HisKA"/>
    <property type="match status" value="1"/>
</dbReference>
<evidence type="ECO:0000256" key="5">
    <source>
        <dbReference type="ARBA" id="ARBA00022679"/>
    </source>
</evidence>
<dbReference type="PRINTS" id="PR00344">
    <property type="entry name" value="BCTRLSENSOR"/>
</dbReference>
<dbReference type="SMART" id="SM00448">
    <property type="entry name" value="REC"/>
    <property type="match status" value="1"/>
</dbReference>